<dbReference type="AlphaFoldDB" id="A0A1I4R9Z3"/>
<feature type="transmembrane region" description="Helical" evidence="2">
    <location>
        <begin position="53"/>
        <end position="72"/>
    </location>
</feature>
<evidence type="ECO:0000313" key="3">
    <source>
        <dbReference type="EMBL" id="SFM49029.1"/>
    </source>
</evidence>
<keyword evidence="2" id="KW-0812">Transmembrane</keyword>
<gene>
    <name evidence="3" type="ORF">SAMN04488696_1452</name>
</gene>
<evidence type="ECO:0000313" key="4">
    <source>
        <dbReference type="Proteomes" id="UP000198535"/>
    </source>
</evidence>
<evidence type="ECO:0000256" key="1">
    <source>
        <dbReference type="SAM" id="MobiDB-lite"/>
    </source>
</evidence>
<feature type="region of interest" description="Disordered" evidence="1">
    <location>
        <begin position="1"/>
        <end position="46"/>
    </location>
</feature>
<keyword evidence="2" id="KW-1133">Transmembrane helix</keyword>
<reference evidence="4" key="1">
    <citation type="submission" date="2016-10" db="EMBL/GenBank/DDBJ databases">
        <authorList>
            <person name="Varghese N."/>
            <person name="Submissions S."/>
        </authorList>
    </citation>
    <scope>NUCLEOTIDE SEQUENCE [LARGE SCALE GENOMIC DNA]</scope>
    <source>
        <strain evidence="4">Mob M</strain>
    </source>
</reference>
<protein>
    <submittedName>
        <fullName evidence="3">Uncharacterized protein</fullName>
    </submittedName>
</protein>
<dbReference type="InterPro" id="IPR043941">
    <property type="entry name" value="EMC6-arch"/>
</dbReference>
<feature type="compositionally biased region" description="Polar residues" evidence="1">
    <location>
        <begin position="20"/>
        <end position="31"/>
    </location>
</feature>
<dbReference type="Pfam" id="PF19094">
    <property type="entry name" value="EMC6_arch"/>
    <property type="match status" value="1"/>
</dbReference>
<dbReference type="STRING" id="487685.SAMN04488696_1452"/>
<dbReference type="OrthoDB" id="50040at2157"/>
<proteinExistence type="predicted"/>
<sequence length="138" mass="15430">MSKSSKKKQSAEVSTKESADNTQPAPTSSGSGRRPGYKAKTPEERRLAHKEGIIKTAVAAIIGIIAGIIANLQLGVADDPTIKWYVIMMFIVGLSFYVMKFSFPIFKIKAKEFGFKDWFYVEFIVIDFCLVTWTLLLN</sequence>
<keyword evidence="2" id="KW-0472">Membrane</keyword>
<evidence type="ECO:0000256" key="2">
    <source>
        <dbReference type="SAM" id="Phobius"/>
    </source>
</evidence>
<keyword evidence="4" id="KW-1185">Reference proteome</keyword>
<accession>A0A1I4R9Z3</accession>
<dbReference type="RefSeq" id="WP_091935353.1">
    <property type="nucleotide sequence ID" value="NZ_FOUJ01000002.1"/>
</dbReference>
<organism evidence="3 4">
    <name type="scientific">Methanolobus profundi</name>
    <dbReference type="NCBI Taxonomy" id="487685"/>
    <lineage>
        <taxon>Archaea</taxon>
        <taxon>Methanobacteriati</taxon>
        <taxon>Methanobacteriota</taxon>
        <taxon>Stenosarchaea group</taxon>
        <taxon>Methanomicrobia</taxon>
        <taxon>Methanosarcinales</taxon>
        <taxon>Methanosarcinaceae</taxon>
        <taxon>Methanolobus</taxon>
    </lineage>
</organism>
<name>A0A1I4R9Z3_9EURY</name>
<feature type="transmembrane region" description="Helical" evidence="2">
    <location>
        <begin position="84"/>
        <end position="106"/>
    </location>
</feature>
<feature type="transmembrane region" description="Helical" evidence="2">
    <location>
        <begin position="118"/>
        <end position="136"/>
    </location>
</feature>
<dbReference type="EMBL" id="FOUJ01000002">
    <property type="protein sequence ID" value="SFM49029.1"/>
    <property type="molecule type" value="Genomic_DNA"/>
</dbReference>
<dbReference type="Proteomes" id="UP000198535">
    <property type="component" value="Unassembled WGS sequence"/>
</dbReference>